<keyword evidence="1" id="KW-0472">Membrane</keyword>
<keyword evidence="1" id="KW-1133">Transmembrane helix</keyword>
<dbReference type="Pfam" id="PF06170">
    <property type="entry name" value="DUF983"/>
    <property type="match status" value="1"/>
</dbReference>
<feature type="transmembrane region" description="Helical" evidence="1">
    <location>
        <begin position="59"/>
        <end position="77"/>
    </location>
</feature>
<evidence type="ECO:0000313" key="2">
    <source>
        <dbReference type="EMBL" id="MXO71284.1"/>
    </source>
</evidence>
<name>A0A844YXS9_9SPHN</name>
<dbReference type="OrthoDB" id="9799456at2"/>
<dbReference type="Proteomes" id="UP000466966">
    <property type="component" value="Unassembled WGS sequence"/>
</dbReference>
<evidence type="ECO:0000313" key="3">
    <source>
        <dbReference type="Proteomes" id="UP000466966"/>
    </source>
</evidence>
<evidence type="ECO:0000256" key="1">
    <source>
        <dbReference type="SAM" id="Phobius"/>
    </source>
</evidence>
<accession>A0A844YXS9</accession>
<proteinExistence type="predicted"/>
<reference evidence="2 3" key="1">
    <citation type="submission" date="2019-12" db="EMBL/GenBank/DDBJ databases">
        <title>Genomic-based taxomic classification of the family Erythrobacteraceae.</title>
        <authorList>
            <person name="Xu L."/>
        </authorList>
    </citation>
    <scope>NUCLEOTIDE SEQUENCE [LARGE SCALE GENOMIC DNA]</scope>
    <source>
        <strain evidence="2 3">M0322</strain>
    </source>
</reference>
<keyword evidence="1" id="KW-0812">Transmembrane</keyword>
<dbReference type="RefSeq" id="WP_160771214.1">
    <property type="nucleotide sequence ID" value="NZ_WTYV01000002.1"/>
</dbReference>
<comment type="caution">
    <text evidence="2">The sequence shown here is derived from an EMBL/GenBank/DDBJ whole genome shotgun (WGS) entry which is preliminary data.</text>
</comment>
<organism evidence="2 3">
    <name type="scientific">Alteraurantiacibacter buctensis</name>
    <dbReference type="NCBI Taxonomy" id="1503981"/>
    <lineage>
        <taxon>Bacteria</taxon>
        <taxon>Pseudomonadati</taxon>
        <taxon>Pseudomonadota</taxon>
        <taxon>Alphaproteobacteria</taxon>
        <taxon>Sphingomonadales</taxon>
        <taxon>Erythrobacteraceae</taxon>
        <taxon>Alteraurantiacibacter</taxon>
    </lineage>
</organism>
<dbReference type="AlphaFoldDB" id="A0A844YXS9"/>
<sequence length="131" mass="13952">MTDAPDTSKGQPTTGAAALFGCCPRCGARTLFSGLASFAPRCTACGLDFSRFNVGDGPAAFLTLGVGGLVTILALWLELALEPAWWVHVILWLPLTTALVLGGLRVSKAALLIREYRADAREVINSDFRQD</sequence>
<keyword evidence="3" id="KW-1185">Reference proteome</keyword>
<dbReference type="InterPro" id="IPR009325">
    <property type="entry name" value="DUF983"/>
</dbReference>
<feature type="transmembrane region" description="Helical" evidence="1">
    <location>
        <begin position="83"/>
        <end position="104"/>
    </location>
</feature>
<protein>
    <submittedName>
        <fullName evidence="2">DUF983 domain-containing protein</fullName>
    </submittedName>
</protein>
<dbReference type="EMBL" id="WTYV01000002">
    <property type="protein sequence ID" value="MXO71284.1"/>
    <property type="molecule type" value="Genomic_DNA"/>
</dbReference>
<gene>
    <name evidence="2" type="ORF">GRI99_06480</name>
</gene>